<keyword evidence="4" id="KW-0732">Signal</keyword>
<dbReference type="Gene3D" id="2.60.60.20">
    <property type="entry name" value="PLAT/LH2 domain"/>
    <property type="match status" value="1"/>
</dbReference>
<evidence type="ECO:0000259" key="5">
    <source>
        <dbReference type="PROSITE" id="PS50095"/>
    </source>
</evidence>
<feature type="transmembrane region" description="Helical" evidence="3">
    <location>
        <begin position="1590"/>
        <end position="1607"/>
    </location>
</feature>
<dbReference type="PANTHER" id="PTHR10877:SF150">
    <property type="entry name" value="REJ DOMAIN-CONTAINING PROTEIN"/>
    <property type="match status" value="1"/>
</dbReference>
<feature type="domain" description="PLAT" evidence="5">
    <location>
        <begin position="1207"/>
        <end position="1324"/>
    </location>
</feature>
<dbReference type="EMBL" id="CAJNOR010000975">
    <property type="protein sequence ID" value="CAF1048832.1"/>
    <property type="molecule type" value="Genomic_DNA"/>
</dbReference>
<feature type="compositionally biased region" description="Basic and acidic residues" evidence="2">
    <location>
        <begin position="1396"/>
        <end position="1416"/>
    </location>
</feature>
<feature type="transmembrane region" description="Helical" evidence="3">
    <location>
        <begin position="1291"/>
        <end position="1310"/>
    </location>
</feature>
<keyword evidence="3" id="KW-1133">Transmembrane helix</keyword>
<dbReference type="GO" id="GO:0005262">
    <property type="term" value="F:calcium channel activity"/>
    <property type="evidence" value="ECO:0007669"/>
    <property type="project" value="TreeGrafter"/>
</dbReference>
<feature type="transmembrane region" description="Helical" evidence="3">
    <location>
        <begin position="1927"/>
        <end position="1949"/>
    </location>
</feature>
<feature type="signal peptide" evidence="4">
    <location>
        <begin position="1"/>
        <end position="19"/>
    </location>
</feature>
<feature type="transmembrane region" description="Helical" evidence="3">
    <location>
        <begin position="1490"/>
        <end position="1523"/>
    </location>
</feature>
<evidence type="ECO:0000256" key="4">
    <source>
        <dbReference type="SAM" id="SignalP"/>
    </source>
</evidence>
<gene>
    <name evidence="6" type="ORF">XAT740_LOCUS15658</name>
</gene>
<dbReference type="InterPro" id="IPR051223">
    <property type="entry name" value="Polycystin"/>
</dbReference>
<feature type="transmembrane region" description="Helical" evidence="3">
    <location>
        <begin position="1889"/>
        <end position="1907"/>
    </location>
</feature>
<feature type="chain" id="PRO_5032513930" description="PLAT domain-containing protein" evidence="4">
    <location>
        <begin position="20"/>
        <end position="1966"/>
    </location>
</feature>
<keyword evidence="7" id="KW-1185">Reference proteome</keyword>
<dbReference type="GO" id="GO:0016020">
    <property type="term" value="C:membrane"/>
    <property type="evidence" value="ECO:0007669"/>
    <property type="project" value="TreeGrafter"/>
</dbReference>
<comment type="caution">
    <text evidence="1">Lacks conserved residue(s) required for the propagation of feature annotation.</text>
</comment>
<evidence type="ECO:0000313" key="6">
    <source>
        <dbReference type="EMBL" id="CAF1048832.1"/>
    </source>
</evidence>
<evidence type="ECO:0000256" key="2">
    <source>
        <dbReference type="SAM" id="MobiDB-lite"/>
    </source>
</evidence>
<protein>
    <recommendedName>
        <fullName evidence="5">PLAT domain-containing protein</fullName>
    </recommendedName>
</protein>
<feature type="region of interest" description="Disordered" evidence="2">
    <location>
        <begin position="1380"/>
        <end position="1424"/>
    </location>
</feature>
<dbReference type="GO" id="GO:0050982">
    <property type="term" value="P:detection of mechanical stimulus"/>
    <property type="evidence" value="ECO:0007669"/>
    <property type="project" value="TreeGrafter"/>
</dbReference>
<proteinExistence type="predicted"/>
<feature type="transmembrane region" description="Helical" evidence="3">
    <location>
        <begin position="1162"/>
        <end position="1182"/>
    </location>
</feature>
<sequence>MQLAIVIYLLASYPYSALSSIENYAACKKNPLTYDTIENHLSSISNLYFLFGIRIHRPFMNVHSQTHAEASMFILAVCKKYSSDCISQGGSLPSEYKLEFTLNGAPYTDRHAKIDRQWHRLKITNYDFLYDPFHSHSWYDHAENDKDSIWNKFIMNMDSNEDENLHAKWVEFGVKINDAGVQFIEGRQIYNNISVQQFQLHFFVSTYECLQAPILYFDDLTAGQQYLSAFHFQLHSDQCYLHKYTCHLRMRQVHLNNVGSIHNTFNLSGSINITTNHLSLFTQRISNEQAIQTTNFIDHISEQVMTENSTLLYDTEIYRNAMCVNKNPVTSREFLLCTEDYIKNELVIRTYRIDIILCQPVKHNAEQCLFSLYQRIFNETSRLFIPVKNDNITYIGFIRLPDDLPMTEWRNHLNKTFDKLYIHQLKNVYDRTIEIKTNVNSMTTLFRSYQIITDQTDLCHLVCHNHCVQQSPKHSDYIASSSTIDLILFCDNCSFNQTYSHFDHSIVYKFTILSTAIAVMQINLTQPNLNLSVNCISHKNEIFTINAHFHYTQQNANYRPFSCSISPIAFYPYHDEVTLTCENFTTPADIILWAITNRNGELIRTLLNPFYLTNQNFNSKVRIKINGLPHGDIVALEISSSLFSIIDTYELTVLSLDDALITKINIALESNYFLSAFRLMEQYLTIYENEFYLLNQSNTSRLQLIGLNQTSFAMGIINYYRSILNYIDQELLHIKAMDFSQKICSLISTHLFKYKIFYPKSGNIYLNSYISLLTQLSSHPKIVTYQTYHLLRHTMKSISYSLPNTSLTFLNKLFDLCVTLRIYVNHPKSLPISTITDANSLFELNQIINQILVMIHHEFAISGYSDDRMQYINEGPIDFFINMPIPFITKRWALIFNRSESDDGAEKSFSGIVYYPQEYIPIYYKTSTTISIDYPIGQIFSIEYSNSTLLNRSSQISFSLEHEYMNPKNLLQQYFMKISLERIGNKHYSHKFTFQTNTTRLARNISFIFLDLPNSPNYLFTFDITYNKSCSKSEKTVNYSIQIDLRRTNHFVYSIPVQSEVNICGYIEITSKHQLIRDLKRTGRFLVVETGCYSFTKNIYEDYYSELQNDTCQLVNDLENDILSGAHLTCHCRPFVKKYLLLCQPKSILVQFEVNAQTWLHFYIYLSLLLLLFLLLGLYVIFKDTFDDYKPCVNFVTDNQIGAVNVHLYQLTVFTGLQQSTTKDFRIYVRLIGEKCHDISHCLNSNSSNLFQRGGVDQFLLTSFTDIGRVIAINMWHDEIDNQCDFYIRHCIFLITAFLTPILLWGLTLLTNQLELYQQLLNIAPHYPHSGNLYSTVHAITSCIFDWNSYRQDVEQYQYLHKFDLQHRLSISTIGESDQKVSSSDTSIERNNNAVNDDKTRPISQRERVLDDDRHSSSTHSSQSSIQMLNSVIPTVKVKVNWPKMPLPPSPRMYRFYSSLYYGLLLTFVLITIVCMYATMRTFAGIENYFLTSTIIFIHVLTIVITFVFELIVILCISLLNAIVFGVTDENKFISPIMEIPIASANNIQEETLSSTFTLNRDITLTDVQLRERIRERFLESSIMRAVRDVIGYVVFMIIIIMVSRNVKTRLTMRQYTLQLLLREEIFQNIDNIPDTMTWIDNLIEKRLFLQHKDYSCQKETCNYVQIPDSPLYLSKSIRVRQIRVERKNCHSKIQKFFHPLLPPSCSVGGGNMKNNELYVLHGQRTCSGWNTSSLNALCADSCNYTSIWSALATKQTMKFYKTHDSPWYFLLHLSPKEAIERCDRKRKYYDLDKSTTEFPAGTSFILFDLDHWLDDKTVVVIIEGNLYSPQTSSMISFVFTIDKNEYGVIDKQIFIEVSDYVLTTTNEHTEKQNNTNEATDETDSQLDITHYLFALLLCFIFTTKLFDAAKYTRNFGLYGLVFFLRTLSNIIDGILLLLCCYYFLLIYFDYKVLQLNNLVQSLNIH</sequence>
<dbReference type="InterPro" id="IPR036392">
    <property type="entry name" value="PLAT/LH2_dom_sf"/>
</dbReference>
<feature type="compositionally biased region" description="Polar residues" evidence="2">
    <location>
        <begin position="1380"/>
        <end position="1395"/>
    </location>
</feature>
<organism evidence="6 7">
    <name type="scientific">Adineta ricciae</name>
    <name type="common">Rotifer</name>
    <dbReference type="NCBI Taxonomy" id="249248"/>
    <lineage>
        <taxon>Eukaryota</taxon>
        <taxon>Metazoa</taxon>
        <taxon>Spiralia</taxon>
        <taxon>Gnathifera</taxon>
        <taxon>Rotifera</taxon>
        <taxon>Eurotatoria</taxon>
        <taxon>Bdelloidea</taxon>
        <taxon>Adinetida</taxon>
        <taxon>Adinetidae</taxon>
        <taxon>Adineta</taxon>
    </lineage>
</organism>
<evidence type="ECO:0000256" key="1">
    <source>
        <dbReference type="PROSITE-ProRule" id="PRU00152"/>
    </source>
</evidence>
<dbReference type="PANTHER" id="PTHR10877">
    <property type="entry name" value="POLYCYSTIN FAMILY MEMBER"/>
    <property type="match status" value="1"/>
</dbReference>
<feature type="transmembrane region" description="Helical" evidence="3">
    <location>
        <begin position="1459"/>
        <end position="1478"/>
    </location>
</feature>
<accession>A0A814KBX5</accession>
<dbReference type="SUPFAM" id="SSF49723">
    <property type="entry name" value="Lipase/lipooxygenase domain (PLAT/LH2 domain)"/>
    <property type="match status" value="1"/>
</dbReference>
<comment type="caution">
    <text evidence="6">The sequence shown here is derived from an EMBL/GenBank/DDBJ whole genome shotgun (WGS) entry which is preliminary data.</text>
</comment>
<keyword evidence="3" id="KW-0472">Membrane</keyword>
<evidence type="ECO:0000313" key="7">
    <source>
        <dbReference type="Proteomes" id="UP000663828"/>
    </source>
</evidence>
<feature type="non-terminal residue" evidence="6">
    <location>
        <position position="1"/>
    </location>
</feature>
<dbReference type="PROSITE" id="PS50095">
    <property type="entry name" value="PLAT"/>
    <property type="match status" value="1"/>
</dbReference>
<keyword evidence="3" id="KW-0812">Transmembrane</keyword>
<dbReference type="InterPro" id="IPR001024">
    <property type="entry name" value="PLAT/LH2_dom"/>
</dbReference>
<evidence type="ECO:0000256" key="3">
    <source>
        <dbReference type="SAM" id="Phobius"/>
    </source>
</evidence>
<reference evidence="6" key="1">
    <citation type="submission" date="2021-02" db="EMBL/GenBank/DDBJ databases">
        <authorList>
            <person name="Nowell W R."/>
        </authorList>
    </citation>
    <scope>NUCLEOTIDE SEQUENCE</scope>
</reference>
<name>A0A814KBX5_ADIRI</name>
<dbReference type="Proteomes" id="UP000663828">
    <property type="component" value="Unassembled WGS sequence"/>
</dbReference>